<sequence length="256" mass="27683">MLLSRGFIKEALSWKGVGLLRAGRQRTAASEPLLQERVSGCVFYSCARGTRGWLRNAAESVWLAAVSKRSSSDPHSLRSDRVGEFAMNPVLIDRLRVPLAQYILGSGCQGVVPGRFQGSARHFKAAPLQRLGTKSLTAGFEEEKKGKRKMGEQEGNLFSGFLAAPIRREEINIVKSDLFWQRGGGRVVVSAEEVAGLVYMAFIDGLSYQGSGNPEAMLAATRNSLSLAQGSTSAAKHSAGHLSLHQQHSDPATEND</sequence>
<dbReference type="EMBL" id="QUSF01000006">
    <property type="protein sequence ID" value="RLW08445.1"/>
    <property type="molecule type" value="Genomic_DNA"/>
</dbReference>
<evidence type="ECO:0000256" key="1">
    <source>
        <dbReference type="SAM" id="MobiDB-lite"/>
    </source>
</evidence>
<feature type="compositionally biased region" description="Polar residues" evidence="1">
    <location>
        <begin position="244"/>
        <end position="256"/>
    </location>
</feature>
<evidence type="ECO:0000313" key="3">
    <source>
        <dbReference type="Proteomes" id="UP000276834"/>
    </source>
</evidence>
<keyword evidence="3" id="KW-1185">Reference proteome</keyword>
<reference evidence="2 3" key="1">
    <citation type="journal article" date="2018" name="Proc. R. Soc. B">
        <title>A non-coding region near Follistatin controls head colour polymorphism in the Gouldian finch.</title>
        <authorList>
            <person name="Toomey M.B."/>
            <person name="Marques C.I."/>
            <person name="Andrade P."/>
            <person name="Araujo P.M."/>
            <person name="Sabatino S."/>
            <person name="Gazda M.A."/>
            <person name="Afonso S."/>
            <person name="Lopes R.J."/>
            <person name="Corbo J.C."/>
            <person name="Carneiro M."/>
        </authorList>
    </citation>
    <scope>NUCLEOTIDE SEQUENCE [LARGE SCALE GENOMIC DNA]</scope>
    <source>
        <strain evidence="2">Red01</strain>
        <tissue evidence="2">Muscle</tissue>
    </source>
</reference>
<protein>
    <submittedName>
        <fullName evidence="2">Uncharacterized protein</fullName>
    </submittedName>
</protein>
<gene>
    <name evidence="2" type="ORF">DV515_00003143</name>
</gene>
<feature type="region of interest" description="Disordered" evidence="1">
    <location>
        <begin position="236"/>
        <end position="256"/>
    </location>
</feature>
<name>A0A3L8STT1_CHLGU</name>
<comment type="caution">
    <text evidence="2">The sequence shown here is derived from an EMBL/GenBank/DDBJ whole genome shotgun (WGS) entry which is preliminary data.</text>
</comment>
<dbReference type="Proteomes" id="UP000276834">
    <property type="component" value="Unassembled WGS sequence"/>
</dbReference>
<accession>A0A3L8STT1</accession>
<proteinExistence type="predicted"/>
<dbReference type="OrthoDB" id="10643894at2759"/>
<evidence type="ECO:0000313" key="2">
    <source>
        <dbReference type="EMBL" id="RLW08445.1"/>
    </source>
</evidence>
<organism evidence="2 3">
    <name type="scientific">Chloebia gouldiae</name>
    <name type="common">Gouldian finch</name>
    <name type="synonym">Erythrura gouldiae</name>
    <dbReference type="NCBI Taxonomy" id="44316"/>
    <lineage>
        <taxon>Eukaryota</taxon>
        <taxon>Metazoa</taxon>
        <taxon>Chordata</taxon>
        <taxon>Craniata</taxon>
        <taxon>Vertebrata</taxon>
        <taxon>Euteleostomi</taxon>
        <taxon>Archelosauria</taxon>
        <taxon>Archosauria</taxon>
        <taxon>Dinosauria</taxon>
        <taxon>Saurischia</taxon>
        <taxon>Theropoda</taxon>
        <taxon>Coelurosauria</taxon>
        <taxon>Aves</taxon>
        <taxon>Neognathae</taxon>
        <taxon>Neoaves</taxon>
        <taxon>Telluraves</taxon>
        <taxon>Australaves</taxon>
        <taxon>Passeriformes</taxon>
        <taxon>Passeroidea</taxon>
        <taxon>Passeridae</taxon>
        <taxon>Chloebia</taxon>
    </lineage>
</organism>
<dbReference type="AlphaFoldDB" id="A0A3L8STT1"/>